<dbReference type="GO" id="GO:0016020">
    <property type="term" value="C:membrane"/>
    <property type="evidence" value="ECO:0007669"/>
    <property type="project" value="GOC"/>
</dbReference>
<reference evidence="9 10" key="1">
    <citation type="journal article" date="2018" name="Environ. Microbiol.">
        <title>Isolation and genomic characterization of Novimethylophilus kurashikiensis gen. nov. sp. nov., a new lanthanide-dependent methylotrophic species of Methylophilaceae.</title>
        <authorList>
            <person name="Lv H."/>
            <person name="Sahin N."/>
            <person name="Tani A."/>
        </authorList>
    </citation>
    <scope>NUCLEOTIDE SEQUENCE [LARGE SCALE GENOMIC DNA]</scope>
    <source>
        <strain evidence="9 10">La2-4</strain>
    </source>
</reference>
<keyword evidence="2 7" id="KW-0812">Transmembrane</keyword>
<dbReference type="Pfam" id="PF04116">
    <property type="entry name" value="FA_hydroxylase"/>
    <property type="match status" value="1"/>
</dbReference>
<proteinExistence type="predicted"/>
<evidence type="ECO:0000256" key="4">
    <source>
        <dbReference type="ARBA" id="ARBA00023002"/>
    </source>
</evidence>
<dbReference type="GO" id="GO:0006643">
    <property type="term" value="P:membrane lipid metabolic process"/>
    <property type="evidence" value="ECO:0007669"/>
    <property type="project" value="TreeGrafter"/>
</dbReference>
<dbReference type="PANTHER" id="PTHR21624:SF1">
    <property type="entry name" value="ALKYLGLYCEROL MONOOXYGENASE"/>
    <property type="match status" value="1"/>
</dbReference>
<evidence type="ECO:0000256" key="2">
    <source>
        <dbReference type="ARBA" id="ARBA00022692"/>
    </source>
</evidence>
<dbReference type="RefSeq" id="WP_109015858.1">
    <property type="nucleotide sequence ID" value="NZ_BDOQ01000009.1"/>
</dbReference>
<dbReference type="GO" id="GO:0012505">
    <property type="term" value="C:endomembrane system"/>
    <property type="evidence" value="ECO:0007669"/>
    <property type="project" value="UniProtKB-SubCell"/>
</dbReference>
<keyword evidence="5" id="KW-0443">Lipid metabolism</keyword>
<sequence length="356" mass="40596">MSELSLLWSHLLEAVSLNIVTPALDFLHLRESAPPPLEIAEAGVYTFIQIFIIACIFRPLESLAPAERWTDRSLTKIDRLYTLIMLLGLFPIFSYTVLAPLGHLFGIGATSSATAEPSFTVKHMIPWFEHHTWVLLLVYYLMYDMTYYWMHRAQHLIPWWWAMHSMHHSQRQMSCWTNDRGCYLDGVVQSFILASVGIVMGIDLSEFALLTLISELVQNFSHTNVRFGFGRWLEKVFVDPKFHRLHHMTVDAERPNLHNCNFGQVFSIWDVLFGTALYGEPPRPTGVTDPVVDADNDRGLIEMQWYTLKRFWGAFKRPAGWRPGDVGFGPDYEPIPTSQLPAATEFSAASQGASAS</sequence>
<comment type="caution">
    <text evidence="9">The sequence shown here is derived from an EMBL/GenBank/DDBJ whole genome shotgun (WGS) entry which is preliminary data.</text>
</comment>
<feature type="transmembrane region" description="Helical" evidence="7">
    <location>
        <begin position="42"/>
        <end position="60"/>
    </location>
</feature>
<evidence type="ECO:0000313" key="9">
    <source>
        <dbReference type="EMBL" id="GBG14672.1"/>
    </source>
</evidence>
<evidence type="ECO:0000259" key="8">
    <source>
        <dbReference type="Pfam" id="PF04116"/>
    </source>
</evidence>
<name>A0A2R5F8U7_9PROT</name>
<feature type="transmembrane region" description="Helical" evidence="7">
    <location>
        <begin position="80"/>
        <end position="105"/>
    </location>
</feature>
<dbReference type="EMBL" id="BDOQ01000009">
    <property type="protein sequence ID" value="GBG14672.1"/>
    <property type="molecule type" value="Genomic_DNA"/>
</dbReference>
<keyword evidence="10" id="KW-1185">Reference proteome</keyword>
<dbReference type="InterPro" id="IPR006694">
    <property type="entry name" value="Fatty_acid_hydroxylase"/>
</dbReference>
<dbReference type="PANTHER" id="PTHR21624">
    <property type="entry name" value="STEROL DESATURASE-RELATED PROTEIN"/>
    <property type="match status" value="1"/>
</dbReference>
<keyword evidence="3 7" id="KW-1133">Transmembrane helix</keyword>
<evidence type="ECO:0000256" key="1">
    <source>
        <dbReference type="ARBA" id="ARBA00004127"/>
    </source>
</evidence>
<feature type="transmembrane region" description="Helical" evidence="7">
    <location>
        <begin position="125"/>
        <end position="143"/>
    </location>
</feature>
<protein>
    <submittedName>
        <fullName evidence="9">2-alkenal reductase</fullName>
    </submittedName>
</protein>
<dbReference type="GO" id="GO:0005506">
    <property type="term" value="F:iron ion binding"/>
    <property type="evidence" value="ECO:0007669"/>
    <property type="project" value="InterPro"/>
</dbReference>
<evidence type="ECO:0000256" key="7">
    <source>
        <dbReference type="SAM" id="Phobius"/>
    </source>
</evidence>
<feature type="domain" description="Fatty acid hydroxylase" evidence="8">
    <location>
        <begin position="137"/>
        <end position="275"/>
    </location>
</feature>
<evidence type="ECO:0000256" key="5">
    <source>
        <dbReference type="ARBA" id="ARBA00023098"/>
    </source>
</evidence>
<evidence type="ECO:0000256" key="3">
    <source>
        <dbReference type="ARBA" id="ARBA00022989"/>
    </source>
</evidence>
<accession>A0A2R5F8U7</accession>
<dbReference type="GO" id="GO:0008610">
    <property type="term" value="P:lipid biosynthetic process"/>
    <property type="evidence" value="ECO:0007669"/>
    <property type="project" value="InterPro"/>
</dbReference>
<dbReference type="GO" id="GO:0050479">
    <property type="term" value="F:glyceryl-ether monooxygenase activity"/>
    <property type="evidence" value="ECO:0007669"/>
    <property type="project" value="TreeGrafter"/>
</dbReference>
<dbReference type="OrthoDB" id="9770329at2"/>
<dbReference type="InterPro" id="IPR051689">
    <property type="entry name" value="Sterol_desaturase/TMEM195"/>
</dbReference>
<keyword evidence="4" id="KW-0560">Oxidoreductase</keyword>
<dbReference type="Proteomes" id="UP000245081">
    <property type="component" value="Unassembled WGS sequence"/>
</dbReference>
<dbReference type="AlphaFoldDB" id="A0A2R5F8U7"/>
<keyword evidence="6 7" id="KW-0472">Membrane</keyword>
<evidence type="ECO:0000313" key="10">
    <source>
        <dbReference type="Proteomes" id="UP000245081"/>
    </source>
</evidence>
<organism evidence="9 10">
    <name type="scientific">Novimethylophilus kurashikiensis</name>
    <dbReference type="NCBI Taxonomy" id="1825523"/>
    <lineage>
        <taxon>Bacteria</taxon>
        <taxon>Pseudomonadati</taxon>
        <taxon>Pseudomonadota</taxon>
        <taxon>Betaproteobacteria</taxon>
        <taxon>Nitrosomonadales</taxon>
        <taxon>Methylophilaceae</taxon>
        <taxon>Novimethylophilus</taxon>
    </lineage>
</organism>
<gene>
    <name evidence="9" type="ORF">NMK_2272</name>
</gene>
<evidence type="ECO:0000256" key="6">
    <source>
        <dbReference type="ARBA" id="ARBA00023136"/>
    </source>
</evidence>
<comment type="subcellular location">
    <subcellularLocation>
        <location evidence="1">Endomembrane system</location>
        <topology evidence="1">Multi-pass membrane protein</topology>
    </subcellularLocation>
</comment>